<dbReference type="SUPFAM" id="SSF55073">
    <property type="entry name" value="Nucleotide cyclase"/>
    <property type="match status" value="1"/>
</dbReference>
<evidence type="ECO:0000259" key="1">
    <source>
        <dbReference type="PROSITE" id="PS50125"/>
    </source>
</evidence>
<accession>A0A2A7MRQ4</accession>
<dbReference type="Proteomes" id="UP000220914">
    <property type="component" value="Unassembled WGS sequence"/>
</dbReference>
<comment type="caution">
    <text evidence="3">The sequence shown here is derived from an EMBL/GenBank/DDBJ whole genome shotgun (WGS) entry which is preliminary data.</text>
</comment>
<dbReference type="AlphaFoldDB" id="A0A2A7MRQ4"/>
<keyword evidence="4" id="KW-1185">Reference proteome</keyword>
<dbReference type="SMART" id="SM00044">
    <property type="entry name" value="CYCc"/>
    <property type="match status" value="1"/>
</dbReference>
<reference evidence="2 5" key="2">
    <citation type="journal article" date="2019" name="Emerg. Microbes Infect.">
        <title>Comprehensive subspecies identification of 175 nontuberculous mycobacteria species based on 7547 genomic profiles.</title>
        <authorList>
            <person name="Matsumoto Y."/>
            <person name="Kinjo T."/>
            <person name="Motooka D."/>
            <person name="Nabeya D."/>
            <person name="Jung N."/>
            <person name="Uechi K."/>
            <person name="Horii T."/>
            <person name="Iida T."/>
            <person name="Fujita J."/>
            <person name="Nakamura S."/>
        </authorList>
    </citation>
    <scope>NUCLEOTIDE SEQUENCE [LARGE SCALE GENOMIC DNA]</scope>
    <source>
        <strain evidence="2 5">JCM 6377</strain>
    </source>
</reference>
<dbReference type="InterPro" id="IPR050471">
    <property type="entry name" value="AB_hydrolase"/>
</dbReference>
<dbReference type="Gene3D" id="3.40.50.1820">
    <property type="entry name" value="alpha/beta hydrolase"/>
    <property type="match status" value="1"/>
</dbReference>
<dbReference type="GO" id="GO:0035556">
    <property type="term" value="P:intracellular signal transduction"/>
    <property type="evidence" value="ECO:0007669"/>
    <property type="project" value="InterPro"/>
</dbReference>
<dbReference type="Pfam" id="PF00561">
    <property type="entry name" value="Abhydrolase_1"/>
    <property type="match status" value="1"/>
</dbReference>
<keyword evidence="2" id="KW-0378">Hydrolase</keyword>
<dbReference type="OrthoDB" id="27092at2"/>
<dbReference type="GO" id="GO:0009190">
    <property type="term" value="P:cyclic nucleotide biosynthetic process"/>
    <property type="evidence" value="ECO:0007669"/>
    <property type="project" value="InterPro"/>
</dbReference>
<evidence type="ECO:0000313" key="4">
    <source>
        <dbReference type="Proteomes" id="UP000220914"/>
    </source>
</evidence>
<gene>
    <name evidence="3" type="ORF">CQY20_25400</name>
    <name evidence="2" type="ORF">MAGR_54590</name>
</gene>
<dbReference type="PANTHER" id="PTHR43433">
    <property type="entry name" value="HYDROLASE, ALPHA/BETA FOLD FAMILY PROTEIN"/>
    <property type="match status" value="1"/>
</dbReference>
<evidence type="ECO:0000313" key="2">
    <source>
        <dbReference type="EMBL" id="GFG54018.1"/>
    </source>
</evidence>
<evidence type="ECO:0000313" key="3">
    <source>
        <dbReference type="EMBL" id="PEG34492.1"/>
    </source>
</evidence>
<dbReference type="Pfam" id="PF00211">
    <property type="entry name" value="Guanylate_cyc"/>
    <property type="match status" value="1"/>
</dbReference>
<feature type="domain" description="Guanylate cyclase" evidence="1">
    <location>
        <begin position="287"/>
        <end position="394"/>
    </location>
</feature>
<dbReference type="CDD" id="cd07302">
    <property type="entry name" value="CHD"/>
    <property type="match status" value="1"/>
</dbReference>
<evidence type="ECO:0000313" key="5">
    <source>
        <dbReference type="Proteomes" id="UP000465302"/>
    </source>
</evidence>
<dbReference type="GO" id="GO:0016787">
    <property type="term" value="F:hydrolase activity"/>
    <property type="evidence" value="ECO:0007669"/>
    <property type="project" value="UniProtKB-KW"/>
</dbReference>
<dbReference type="InterPro" id="IPR000073">
    <property type="entry name" value="AB_hydrolase_1"/>
</dbReference>
<dbReference type="EMBL" id="PDCP01000063">
    <property type="protein sequence ID" value="PEG34492.1"/>
    <property type="molecule type" value="Genomic_DNA"/>
</dbReference>
<sequence>MLDGGVHYATNGDFRLAYRVLGDGDNTVVWIPGWISNVDMFDEPESPFTGFIEHIAEHTRLVMWDKRGTGLSDPVTHVPPLDERMDDLHAVMNAAGAKRPALFGISEGGPMSILFAATYPERVQSLILYGTLPRFTPELPDYPWGLKPHRLTEYEDEIVNHWGEGALAELFFGPIAEVPGFLDLYGRIQRASASPRMALMLWQAVAQIDVRQVLSTVLTPTLVLARRGDEVATPEAAAEFASAMPNAKFCELPPGPHGLLDEALASAVLEFVCGTAHDETSERVLSTVLFTDIVSSTELLSAHGDTRWRHELDVHDRLVDRLLAKFGGRRAKHTGDGVFALFDGPTKAARCGLELVPALASKGMHVRVGVHIGECERRGDEWSGTAVHVGARIGALARADEVLASRTVRDLSVGCSLRFESLGAHRLKGFTDETEVFRVIKPAGVPF</sequence>
<organism evidence="3 4">
    <name type="scientific">Mycolicibacterium agri</name>
    <name type="common">Mycobacterium agri</name>
    <dbReference type="NCBI Taxonomy" id="36811"/>
    <lineage>
        <taxon>Bacteria</taxon>
        <taxon>Bacillati</taxon>
        <taxon>Actinomycetota</taxon>
        <taxon>Actinomycetes</taxon>
        <taxon>Mycobacteriales</taxon>
        <taxon>Mycobacteriaceae</taxon>
        <taxon>Mycolicibacterium</taxon>
    </lineage>
</organism>
<reference evidence="3 4" key="1">
    <citation type="submission" date="2017-10" db="EMBL/GenBank/DDBJ databases">
        <title>The new phylogeny of genus Mycobacterium.</title>
        <authorList>
            <person name="Tortoli E."/>
            <person name="Trovato A."/>
            <person name="Cirillo D.M."/>
        </authorList>
    </citation>
    <scope>NUCLEOTIDE SEQUENCE [LARGE SCALE GENOMIC DNA]</scope>
    <source>
        <strain evidence="3 4">CCUG37673</strain>
    </source>
</reference>
<dbReference type="PRINTS" id="PR00111">
    <property type="entry name" value="ABHYDROLASE"/>
</dbReference>
<dbReference type="RefSeq" id="WP_097942837.1">
    <property type="nucleotide sequence ID" value="NZ_BLKS01000001.1"/>
</dbReference>
<dbReference type="EMBL" id="BLKS01000001">
    <property type="protein sequence ID" value="GFG54018.1"/>
    <property type="molecule type" value="Genomic_DNA"/>
</dbReference>
<name>A0A2A7MRQ4_MYCAG</name>
<dbReference type="InterPro" id="IPR001054">
    <property type="entry name" value="A/G_cyclase"/>
</dbReference>
<dbReference type="InterPro" id="IPR029787">
    <property type="entry name" value="Nucleotide_cyclase"/>
</dbReference>
<protein>
    <submittedName>
        <fullName evidence="3">Adenylate/guanylate cyclase domain-containing protein</fullName>
    </submittedName>
    <submittedName>
        <fullName evidence="2">Hydrolase</fullName>
    </submittedName>
</protein>
<dbReference type="Gene3D" id="3.30.70.1230">
    <property type="entry name" value="Nucleotide cyclase"/>
    <property type="match status" value="1"/>
</dbReference>
<dbReference type="PANTHER" id="PTHR43433:SF8">
    <property type="entry name" value="BIFUNCTIONAL LIPASE_ADENYLATE CYCLASE LIPJ"/>
    <property type="match status" value="1"/>
</dbReference>
<proteinExistence type="predicted"/>
<dbReference type="Proteomes" id="UP000465302">
    <property type="component" value="Unassembled WGS sequence"/>
</dbReference>
<dbReference type="SUPFAM" id="SSF53474">
    <property type="entry name" value="alpha/beta-Hydrolases"/>
    <property type="match status" value="1"/>
</dbReference>
<dbReference type="InterPro" id="IPR029058">
    <property type="entry name" value="AB_hydrolase_fold"/>
</dbReference>
<dbReference type="GO" id="GO:0004016">
    <property type="term" value="F:adenylate cyclase activity"/>
    <property type="evidence" value="ECO:0007669"/>
    <property type="project" value="UniProtKB-ARBA"/>
</dbReference>
<reference evidence="2" key="3">
    <citation type="submission" date="2020-02" db="EMBL/GenBank/DDBJ databases">
        <authorList>
            <person name="Matsumoto Y."/>
            <person name="Motooka D."/>
            <person name="Nakamura S."/>
        </authorList>
    </citation>
    <scope>NUCLEOTIDE SEQUENCE</scope>
    <source>
        <strain evidence="2">JCM 6377</strain>
    </source>
</reference>
<dbReference type="PROSITE" id="PS50125">
    <property type="entry name" value="GUANYLATE_CYCLASE_2"/>
    <property type="match status" value="1"/>
</dbReference>